<dbReference type="PANTHER" id="PTHR44167:SF24">
    <property type="entry name" value="SERINE_THREONINE-PROTEIN KINASE CHK2"/>
    <property type="match status" value="1"/>
</dbReference>
<dbReference type="PROSITE" id="PS00108">
    <property type="entry name" value="PROTEIN_KINASE_ST"/>
    <property type="match status" value="1"/>
</dbReference>
<proteinExistence type="predicted"/>
<gene>
    <name evidence="3" type="ORF">POCTA_138.1.T1230029</name>
</gene>
<keyword evidence="4" id="KW-1185">Reference proteome</keyword>
<dbReference type="Pfam" id="PF00069">
    <property type="entry name" value="Pkinase"/>
    <property type="match status" value="1"/>
</dbReference>
<dbReference type="EMBL" id="CAJJDP010000123">
    <property type="protein sequence ID" value="CAD8200874.1"/>
    <property type="molecule type" value="Genomic_DNA"/>
</dbReference>
<feature type="coiled-coil region" evidence="1">
    <location>
        <begin position="933"/>
        <end position="1005"/>
    </location>
</feature>
<dbReference type="GO" id="GO:0005634">
    <property type="term" value="C:nucleus"/>
    <property type="evidence" value="ECO:0007669"/>
    <property type="project" value="TreeGrafter"/>
</dbReference>
<keyword evidence="1" id="KW-0175">Coiled coil</keyword>
<dbReference type="Proteomes" id="UP000683925">
    <property type="component" value="Unassembled WGS sequence"/>
</dbReference>
<organism evidence="3 4">
    <name type="scientific">Paramecium octaurelia</name>
    <dbReference type="NCBI Taxonomy" id="43137"/>
    <lineage>
        <taxon>Eukaryota</taxon>
        <taxon>Sar</taxon>
        <taxon>Alveolata</taxon>
        <taxon>Ciliophora</taxon>
        <taxon>Intramacronucleata</taxon>
        <taxon>Oligohymenophorea</taxon>
        <taxon>Peniculida</taxon>
        <taxon>Parameciidae</taxon>
        <taxon>Paramecium</taxon>
    </lineage>
</organism>
<feature type="coiled-coil region" evidence="1">
    <location>
        <begin position="569"/>
        <end position="610"/>
    </location>
</feature>
<name>A0A8S1XJ57_PAROT</name>
<dbReference type="PROSITE" id="PS50011">
    <property type="entry name" value="PROTEIN_KINASE_DOM"/>
    <property type="match status" value="1"/>
</dbReference>
<dbReference type="GO" id="GO:0004674">
    <property type="term" value="F:protein serine/threonine kinase activity"/>
    <property type="evidence" value="ECO:0007669"/>
    <property type="project" value="TreeGrafter"/>
</dbReference>
<dbReference type="SMART" id="SM00220">
    <property type="entry name" value="S_TKc"/>
    <property type="match status" value="1"/>
</dbReference>
<reference evidence="3" key="1">
    <citation type="submission" date="2021-01" db="EMBL/GenBank/DDBJ databases">
        <authorList>
            <consortium name="Genoscope - CEA"/>
            <person name="William W."/>
        </authorList>
    </citation>
    <scope>NUCLEOTIDE SEQUENCE</scope>
</reference>
<evidence type="ECO:0000313" key="3">
    <source>
        <dbReference type="EMBL" id="CAD8200874.1"/>
    </source>
</evidence>
<comment type="caution">
    <text evidence="3">The sequence shown here is derived from an EMBL/GenBank/DDBJ whole genome shotgun (WGS) entry which is preliminary data.</text>
</comment>
<dbReference type="CDD" id="cd14014">
    <property type="entry name" value="STKc_PknB_like"/>
    <property type="match status" value="1"/>
</dbReference>
<feature type="coiled-coil region" evidence="1">
    <location>
        <begin position="725"/>
        <end position="780"/>
    </location>
</feature>
<evidence type="ECO:0000313" key="4">
    <source>
        <dbReference type="Proteomes" id="UP000683925"/>
    </source>
</evidence>
<evidence type="ECO:0000259" key="2">
    <source>
        <dbReference type="PROSITE" id="PS50011"/>
    </source>
</evidence>
<feature type="coiled-coil region" evidence="1">
    <location>
        <begin position="448"/>
        <end position="482"/>
    </location>
</feature>
<dbReference type="GO" id="GO:0005524">
    <property type="term" value="F:ATP binding"/>
    <property type="evidence" value="ECO:0007669"/>
    <property type="project" value="InterPro"/>
</dbReference>
<evidence type="ECO:0000256" key="1">
    <source>
        <dbReference type="SAM" id="Coils"/>
    </source>
</evidence>
<protein>
    <recommendedName>
        <fullName evidence="2">Protein kinase domain-containing protein</fullName>
    </recommendedName>
</protein>
<dbReference type="OrthoDB" id="312106at2759"/>
<sequence length="1451" mass="174918">MLQRNRAYQRGIRSSSMDQKYFYALLYFLQFQQKQLRYKFLQLLANALIKLVFVYMSNPQFKPNPQPLQFKQPQQQNFQFALPKYETITIDAKTYKKFQPPLGEGSEGIVYKGQNVQTNEPVAIKEYKQINANELKAIQAIQRYKFNKIIGIIGVQLKPNGLPIVVMEFAHGEFYQYMQTPQYTSLSYDQKNAFFVQMLKALQQLHQLKLFHRDMKPENFVYFKGPNNKITIKLIDFGLVSAIGNGEYTAKVGTPYYMAPEVLPNFNEVINKHQYDKSVDIWSLGAIWYELLTNETFFQGNSQEEIFFQIKTIKQDEIDRKIQNNNKIGTKEKNNMKIMLNIDPQVRLSKNVLIEYIKEIRDMFETFIQEKLKIIKQDFEKKLEAKKSKFDEDFHQFKSKELGEVKIKKQQQFKQTLKLLKSIENKSEKKKIKLAFQIKNQEKQINIENQIERKLQEYGQQIDDKLKNVEFLKQMLEEMDEKEQNFLLNFDNNLMHVQEQDENPFLMQQEIQCQEEMEQYKKQKDEELNKYFQRFIQQEKEKIIEFINESVELYQLFIEELRQSIVQEIESWKYQEKEKERLIQELEIEKKRQEKEKQIEFQQLEEKKQLYIIQLESIQTPIQGIISYLTEKEQIINKINLQDKKKSELLTYINDEIKKFEEIFLKNENRKKLILQAQTQQMLKEYSELAKENEQYLIHQKQIIEKITLEQGQLGQQLKDKEKFDLQEEKKKMELEQKLKIEQEQKQKKEVEKASYQSLLTQFQKQCENYSLQIQQISEKLTFYQRIQVQIQKEEEIQNAIKYHQQITQDIQNVEFQEKLIQKCESLQQQISTYQSCISQLKEIQQAQIRLNSQIGQANKCIQQIEIEYLDQHKQQIEELNDKLIDYQDKYKYLPQNQKYKNQITQIINQIGQTFGYLDDLKLLLTQGTFVAYQKYTQINQQLEQSLKSFEKQYYQIHEQIYKDLQFDEKNEEKVKKLEMTKDQLNNFIIKMNQLKDQVKNLISNQYCNNQKTQNLIQIKLTNIDQNIMEQQVKFDKFTELNQLDSCENIIHQIKQLEEFSSKLKEVEVNEIEQINELELIIKNVGEESKQKSDQEKEILTLNNQLSTRFREYTTAIQSIKFSFENLEIYKKINQQTDNLKLELNNEIQTLNDYISIQSENMQILEEELKNKQKKKGKTLEYEIQIKKYQQISNQKGQILEQITNKVTQKTKQLTFCFMDQILINNYEQLKMQEVQLSINLTSINQKIFNQQLNPQQLNELKEYILKVYNEIDELMKKIPMEDQIKEFNKAYQQNLESYEKVYTLINYIKQYHLTRYYERIKDNANFKKKQNNKESDYQKQFQSKLTIEEEENTKREKEAQDIFLRYEHVLFKYYNKMTIDVMEKNKESIEKQLVEVENLIKQRNLVKIRSKMKDQTKIKEIMNIKQYYKISEFTQGHILKALRSDDYNKN</sequence>
<dbReference type="PANTHER" id="PTHR44167">
    <property type="entry name" value="OVARIAN-SPECIFIC SERINE/THREONINE-PROTEIN KINASE LOK-RELATED"/>
    <property type="match status" value="1"/>
</dbReference>
<feature type="coiled-coil region" evidence="1">
    <location>
        <begin position="1130"/>
        <end position="1175"/>
    </location>
</feature>
<dbReference type="GO" id="GO:0005737">
    <property type="term" value="C:cytoplasm"/>
    <property type="evidence" value="ECO:0007669"/>
    <property type="project" value="TreeGrafter"/>
</dbReference>
<accession>A0A8S1XJ57</accession>
<dbReference type="InterPro" id="IPR008271">
    <property type="entry name" value="Ser/Thr_kinase_AS"/>
</dbReference>
<feature type="domain" description="Protein kinase" evidence="2">
    <location>
        <begin position="96"/>
        <end position="368"/>
    </location>
</feature>
<dbReference type="InterPro" id="IPR000719">
    <property type="entry name" value="Prot_kinase_dom"/>
</dbReference>
<dbReference type="GO" id="GO:0044773">
    <property type="term" value="P:mitotic DNA damage checkpoint signaling"/>
    <property type="evidence" value="ECO:0007669"/>
    <property type="project" value="TreeGrafter"/>
</dbReference>